<evidence type="ECO:0000313" key="2">
    <source>
        <dbReference type="Proteomes" id="UP001165960"/>
    </source>
</evidence>
<gene>
    <name evidence="1" type="ORF">DSO57_1010599</name>
</gene>
<name>A0ACC2UR88_9FUNG</name>
<dbReference type="Proteomes" id="UP001165960">
    <property type="component" value="Unassembled WGS sequence"/>
</dbReference>
<accession>A0ACC2UR88</accession>
<comment type="caution">
    <text evidence="1">The sequence shown here is derived from an EMBL/GenBank/DDBJ whole genome shotgun (WGS) entry which is preliminary data.</text>
</comment>
<protein>
    <submittedName>
        <fullName evidence="1">Uncharacterized protein</fullName>
    </submittedName>
</protein>
<proteinExistence type="predicted"/>
<keyword evidence="2" id="KW-1185">Reference proteome</keyword>
<sequence>MVEGFSLSESEIEHPSKGVEGNDSERIFSKKILSKSFPDFGRVLLLREGATRPKSDTALTIPVSSTIDLVS</sequence>
<evidence type="ECO:0000313" key="1">
    <source>
        <dbReference type="EMBL" id="KAJ9089649.1"/>
    </source>
</evidence>
<organism evidence="1 2">
    <name type="scientific">Entomophthora muscae</name>
    <dbReference type="NCBI Taxonomy" id="34485"/>
    <lineage>
        <taxon>Eukaryota</taxon>
        <taxon>Fungi</taxon>
        <taxon>Fungi incertae sedis</taxon>
        <taxon>Zoopagomycota</taxon>
        <taxon>Entomophthoromycotina</taxon>
        <taxon>Entomophthoromycetes</taxon>
        <taxon>Entomophthorales</taxon>
        <taxon>Entomophthoraceae</taxon>
        <taxon>Entomophthora</taxon>
    </lineage>
</organism>
<dbReference type="EMBL" id="QTSX02000035">
    <property type="protein sequence ID" value="KAJ9089649.1"/>
    <property type="molecule type" value="Genomic_DNA"/>
</dbReference>
<reference evidence="1" key="1">
    <citation type="submission" date="2022-04" db="EMBL/GenBank/DDBJ databases">
        <title>Genome of the entomopathogenic fungus Entomophthora muscae.</title>
        <authorList>
            <person name="Elya C."/>
            <person name="Lovett B.R."/>
            <person name="Lee E."/>
            <person name="Macias A.M."/>
            <person name="Hajek A.E."/>
            <person name="De Bivort B.L."/>
            <person name="Kasson M.T."/>
            <person name="De Fine Licht H.H."/>
            <person name="Stajich J.E."/>
        </authorList>
    </citation>
    <scope>NUCLEOTIDE SEQUENCE</scope>
    <source>
        <strain evidence="1">Berkeley</strain>
    </source>
</reference>